<proteinExistence type="predicted"/>
<sequence>MASSARPPPPPRLLVPKPDPDAPPSIPLTPDLCAALRREYATKPDPDAAPAAHGQADTTTTPLTAEICAALRRELEPSPDDHSDLARCLRLTQQRIDHISARLSSTTPPPSYPPPPPLPPPPPHPKRARSSTTAKPDPEKWAPSAATAKADPEKWASSAATAKPDPAWGSSSSVRGRKRFRGMPSAEMVRATVPTEADILQVRTATRRARLTFEALRGYYHRRAASENNLGGRNRADMRALSTMISRDLCLYRDKRIVGPVPGVSVGDVFSYRAELLVVGLHSHTQASIGFVPASLVSEGHPVATSIVSSDGYDDNGDVLVYTGNGGDQAFERRGNLALAYRSKYGVEVRVVRCHDCDASPSGKVYVYDGLYKVDSSTYSPGNKSAREVCRFNLLRLPGQDPLGSNTLRDARKLTEALASSFRLPGYLTLDLSRGKEAIRVPVCNTVDEHRSPLDDTKYIARPRLPPPPPTLDRRRRCCSYRATASGWRSSSSSCACVKRNGGGGPPYNADGTLVKGVPVVYECGVHCVCSATCPNRVTQRGMTHRLEVFRSMETEWGVRTLDLIQPGAFICEFSGDAVAVDNAAGASTGWDGYVDPRKFPPRWKEWGDASAAALPDDDGGPLSRFPQCPTPGYVLDVSERRNFAPYICHSGAPNTFVQFVVRADENDSCPHVMVFAMETIPPMCELSIDYGIDQ</sequence>
<dbReference type="EnsemblPlants" id="AVESA.00010b.r2.4DG0785760.1">
    <property type="protein sequence ID" value="AVESA.00010b.r2.4DG0785760.1.CDS.1"/>
    <property type="gene ID" value="AVESA.00010b.r2.4DG0785760"/>
</dbReference>
<reference evidence="1" key="2">
    <citation type="submission" date="2025-09" db="UniProtKB">
        <authorList>
            <consortium name="EnsemblPlants"/>
        </authorList>
    </citation>
    <scope>IDENTIFICATION</scope>
</reference>
<keyword evidence="2" id="KW-1185">Reference proteome</keyword>
<dbReference type="Proteomes" id="UP001732700">
    <property type="component" value="Chromosome 4D"/>
</dbReference>
<accession>A0ACD5XFB1</accession>
<protein>
    <submittedName>
        <fullName evidence="1">Uncharacterized protein</fullName>
    </submittedName>
</protein>
<name>A0ACD5XFB1_AVESA</name>
<organism evidence="1 2">
    <name type="scientific">Avena sativa</name>
    <name type="common">Oat</name>
    <dbReference type="NCBI Taxonomy" id="4498"/>
    <lineage>
        <taxon>Eukaryota</taxon>
        <taxon>Viridiplantae</taxon>
        <taxon>Streptophyta</taxon>
        <taxon>Embryophyta</taxon>
        <taxon>Tracheophyta</taxon>
        <taxon>Spermatophyta</taxon>
        <taxon>Magnoliopsida</taxon>
        <taxon>Liliopsida</taxon>
        <taxon>Poales</taxon>
        <taxon>Poaceae</taxon>
        <taxon>BOP clade</taxon>
        <taxon>Pooideae</taxon>
        <taxon>Poodae</taxon>
        <taxon>Poeae</taxon>
        <taxon>Poeae Chloroplast Group 1 (Aveneae type)</taxon>
        <taxon>Aveninae</taxon>
        <taxon>Avena</taxon>
    </lineage>
</organism>
<reference evidence="1" key="1">
    <citation type="submission" date="2021-05" db="EMBL/GenBank/DDBJ databases">
        <authorList>
            <person name="Scholz U."/>
            <person name="Mascher M."/>
            <person name="Fiebig A."/>
        </authorList>
    </citation>
    <scope>NUCLEOTIDE SEQUENCE [LARGE SCALE GENOMIC DNA]</scope>
</reference>
<evidence type="ECO:0000313" key="1">
    <source>
        <dbReference type="EnsemblPlants" id="AVESA.00010b.r2.4DG0785760.1.CDS.1"/>
    </source>
</evidence>
<evidence type="ECO:0000313" key="2">
    <source>
        <dbReference type="Proteomes" id="UP001732700"/>
    </source>
</evidence>